<keyword evidence="3" id="KW-1185">Reference proteome</keyword>
<evidence type="ECO:0000313" key="3">
    <source>
        <dbReference type="Proteomes" id="UP000638313"/>
    </source>
</evidence>
<keyword evidence="1" id="KW-0472">Membrane</keyword>
<sequence>MPLPLKTAASLPDEALVPYDSRDRWRRPYRPGPVRVGGAALLLLPGGAGLCAAVIAALAALWVVAAVCAVLAAVLIAVAVRWVRAGIRVGPRGLRQTGVLRGRTVPWERVAGVAVVPVPRGRGIEVRLAGGGALPVLVTDHGPDFARRPMAFAAAVAGLERWVAEFRG</sequence>
<accession>A0A919BA71</accession>
<proteinExistence type="predicted"/>
<evidence type="ECO:0000256" key="1">
    <source>
        <dbReference type="SAM" id="Phobius"/>
    </source>
</evidence>
<feature type="transmembrane region" description="Helical" evidence="1">
    <location>
        <begin position="61"/>
        <end position="83"/>
    </location>
</feature>
<dbReference type="RefSeq" id="WP_190133353.1">
    <property type="nucleotide sequence ID" value="NZ_BNBD01000028.1"/>
</dbReference>
<dbReference type="Proteomes" id="UP000638313">
    <property type="component" value="Unassembled WGS sequence"/>
</dbReference>
<evidence type="ECO:0000313" key="2">
    <source>
        <dbReference type="EMBL" id="GHF74613.1"/>
    </source>
</evidence>
<protein>
    <submittedName>
        <fullName evidence="2">Membrane protein</fullName>
    </submittedName>
</protein>
<comment type="caution">
    <text evidence="2">The sequence shown here is derived from an EMBL/GenBank/DDBJ whole genome shotgun (WGS) entry which is preliminary data.</text>
</comment>
<dbReference type="AlphaFoldDB" id="A0A919BA71"/>
<organism evidence="2 3">
    <name type="scientific">Streptomyces mashuensis</name>
    <dbReference type="NCBI Taxonomy" id="33904"/>
    <lineage>
        <taxon>Bacteria</taxon>
        <taxon>Bacillati</taxon>
        <taxon>Actinomycetota</taxon>
        <taxon>Actinomycetes</taxon>
        <taxon>Kitasatosporales</taxon>
        <taxon>Streptomycetaceae</taxon>
        <taxon>Streptomyces</taxon>
    </lineage>
</organism>
<name>A0A919BA71_9ACTN</name>
<gene>
    <name evidence="2" type="ORF">GCM10010218_64590</name>
</gene>
<feature type="transmembrane region" description="Helical" evidence="1">
    <location>
        <begin position="34"/>
        <end position="55"/>
    </location>
</feature>
<keyword evidence="1" id="KW-1133">Transmembrane helix</keyword>
<reference evidence="2" key="2">
    <citation type="submission" date="2020-09" db="EMBL/GenBank/DDBJ databases">
        <authorList>
            <person name="Sun Q."/>
            <person name="Ohkuma M."/>
        </authorList>
    </citation>
    <scope>NUCLEOTIDE SEQUENCE</scope>
    <source>
        <strain evidence="2">JCM 4059</strain>
    </source>
</reference>
<dbReference type="EMBL" id="BNBD01000028">
    <property type="protein sequence ID" value="GHF74613.1"/>
    <property type="molecule type" value="Genomic_DNA"/>
</dbReference>
<keyword evidence="1" id="KW-0812">Transmembrane</keyword>
<reference evidence="2" key="1">
    <citation type="journal article" date="2014" name="Int. J. Syst. Evol. Microbiol.">
        <title>Complete genome sequence of Corynebacterium casei LMG S-19264T (=DSM 44701T), isolated from a smear-ripened cheese.</title>
        <authorList>
            <consortium name="US DOE Joint Genome Institute (JGI-PGF)"/>
            <person name="Walter F."/>
            <person name="Albersmeier A."/>
            <person name="Kalinowski J."/>
            <person name="Ruckert C."/>
        </authorList>
    </citation>
    <scope>NUCLEOTIDE SEQUENCE</scope>
    <source>
        <strain evidence="2">JCM 4059</strain>
    </source>
</reference>